<evidence type="ECO:0000313" key="2">
    <source>
        <dbReference type="Proteomes" id="UP000657006"/>
    </source>
</evidence>
<evidence type="ECO:0000313" key="1">
    <source>
        <dbReference type="EMBL" id="MBC8544505.1"/>
    </source>
</evidence>
<reference evidence="1" key="1">
    <citation type="submission" date="2020-08" db="EMBL/GenBank/DDBJ databases">
        <title>Genome public.</title>
        <authorList>
            <person name="Liu C."/>
            <person name="Sun Q."/>
        </authorList>
    </citation>
    <scope>NUCLEOTIDE SEQUENCE</scope>
    <source>
        <strain evidence="1">NSJ-32</strain>
    </source>
</reference>
<name>A0A926I2N7_9FIRM</name>
<comment type="caution">
    <text evidence="1">The sequence shown here is derived from an EMBL/GenBank/DDBJ whole genome shotgun (WGS) entry which is preliminary data.</text>
</comment>
<dbReference type="EMBL" id="JACRSQ010000023">
    <property type="protein sequence ID" value="MBC8544505.1"/>
    <property type="molecule type" value="Genomic_DNA"/>
</dbReference>
<sequence length="146" mass="16779">MIQYPYTNCDCYGILFTSRKKLKRGKQPKASSYTDKDAADRLLLHKLRPPICHVLQPYVQSAIQRLDYEGSFIYDEILDEERFQAQVRGLMDQIMRDGALGEAPAACHAGTVKDLLAVMLLEEIIECRRRRRSRVSQEVVTNCSKL</sequence>
<protein>
    <submittedName>
        <fullName evidence="1">Uncharacterized protein</fullName>
    </submittedName>
</protein>
<gene>
    <name evidence="1" type="ORF">H8730_13240</name>
</gene>
<keyword evidence="2" id="KW-1185">Reference proteome</keyword>
<dbReference type="RefSeq" id="WP_177719861.1">
    <property type="nucleotide sequence ID" value="NZ_JACRSQ010000023.1"/>
</dbReference>
<accession>A0A926I2N7</accession>
<dbReference type="AlphaFoldDB" id="A0A926I2N7"/>
<dbReference type="Proteomes" id="UP000657006">
    <property type="component" value="Unassembled WGS sequence"/>
</dbReference>
<organism evidence="1 2">
    <name type="scientific">Bianquea renquensis</name>
    <dbReference type="NCBI Taxonomy" id="2763661"/>
    <lineage>
        <taxon>Bacteria</taxon>
        <taxon>Bacillati</taxon>
        <taxon>Bacillota</taxon>
        <taxon>Clostridia</taxon>
        <taxon>Eubacteriales</taxon>
        <taxon>Bianqueaceae</taxon>
        <taxon>Bianquea</taxon>
    </lineage>
</organism>
<proteinExistence type="predicted"/>